<dbReference type="SUPFAM" id="SSF51905">
    <property type="entry name" value="FAD/NAD(P)-binding domain"/>
    <property type="match status" value="1"/>
</dbReference>
<sequence length="45" mass="4913">MTKEKYDVVILGGGIAGYSAAIRASQLGKNVALVEKSKSWRHMFT</sequence>
<keyword evidence="1" id="KW-0285">Flavoprotein</keyword>
<reference evidence="5" key="1">
    <citation type="submission" date="2018-06" db="EMBL/GenBank/DDBJ databases">
        <authorList>
            <consortium name="Pathogen Informatics"/>
            <person name="Doyle S."/>
        </authorList>
    </citation>
    <scope>NUCLEOTIDE SEQUENCE [LARGE SCALE GENOMIC DNA]</scope>
    <source>
        <strain evidence="5">NCTC12218</strain>
    </source>
</reference>
<proteinExistence type="predicted"/>
<dbReference type="Pfam" id="PF00890">
    <property type="entry name" value="FAD_binding_2"/>
    <property type="match status" value="1"/>
</dbReference>
<dbReference type="GO" id="GO:0004148">
    <property type="term" value="F:dihydrolipoyl dehydrogenase (NADH) activity"/>
    <property type="evidence" value="ECO:0007669"/>
    <property type="project" value="UniProtKB-EC"/>
</dbReference>
<dbReference type="EMBL" id="UHEF01000001">
    <property type="protein sequence ID" value="SUM88814.1"/>
    <property type="molecule type" value="Genomic_DNA"/>
</dbReference>
<keyword evidence="2 5" id="KW-0560">Oxidoreductase</keyword>
<gene>
    <name evidence="5" type="primary">lpd_1</name>
    <name evidence="5" type="ORF">NCTC12218_01345</name>
</gene>
<reference evidence="4 6" key="2">
    <citation type="submission" date="2020-11" db="EMBL/GenBank/DDBJ databases">
        <authorList>
            <consortium name="Pathogen Informatics"/>
        </authorList>
    </citation>
    <scope>NUCLEOTIDE SEQUENCE [LARGE SCALE GENOMIC DNA]</scope>
    <source>
        <strain evidence="4 6">NCTC12218</strain>
    </source>
</reference>
<protein>
    <submittedName>
        <fullName evidence="5">Dihydrolipoyl dehydrogenase</fullName>
        <ecNumber evidence="5">1.8.1.4</ecNumber>
    </submittedName>
</protein>
<dbReference type="EC" id="1.8.1.4" evidence="5"/>
<evidence type="ECO:0000256" key="1">
    <source>
        <dbReference type="ARBA" id="ARBA00022630"/>
    </source>
</evidence>
<dbReference type="InterPro" id="IPR036188">
    <property type="entry name" value="FAD/NAD-bd_sf"/>
</dbReference>
<dbReference type="Gene3D" id="3.50.50.60">
    <property type="entry name" value="FAD/NAD(P)-binding domain"/>
    <property type="match status" value="1"/>
</dbReference>
<dbReference type="Proteomes" id="UP000264146">
    <property type="component" value="Chromosome"/>
</dbReference>
<feature type="domain" description="FAD-dependent oxidoreductase 2 FAD-binding" evidence="3">
    <location>
        <begin position="7"/>
        <end position="39"/>
    </location>
</feature>
<dbReference type="AlphaFoldDB" id="A0A7Z7QPH2"/>
<dbReference type="InterPro" id="IPR003953">
    <property type="entry name" value="FAD-dep_OxRdtase_2_FAD-bd"/>
</dbReference>
<evidence type="ECO:0000259" key="3">
    <source>
        <dbReference type="Pfam" id="PF00890"/>
    </source>
</evidence>
<evidence type="ECO:0000256" key="2">
    <source>
        <dbReference type="ARBA" id="ARBA00023002"/>
    </source>
</evidence>
<evidence type="ECO:0000313" key="6">
    <source>
        <dbReference type="Proteomes" id="UP000264146"/>
    </source>
</evidence>
<name>A0A7Z7QPH2_STASC</name>
<evidence type="ECO:0000313" key="4">
    <source>
        <dbReference type="EMBL" id="CAD7359687.1"/>
    </source>
</evidence>
<accession>A0A7Z7QPH2</accession>
<dbReference type="EMBL" id="LR962863">
    <property type="protein sequence ID" value="CAD7359687.1"/>
    <property type="molecule type" value="Genomic_DNA"/>
</dbReference>
<organism evidence="5">
    <name type="scientific">Staphylococcus schleiferi</name>
    <dbReference type="NCBI Taxonomy" id="1295"/>
    <lineage>
        <taxon>Bacteria</taxon>
        <taxon>Bacillati</taxon>
        <taxon>Bacillota</taxon>
        <taxon>Bacilli</taxon>
        <taxon>Bacillales</taxon>
        <taxon>Staphylococcaceae</taxon>
        <taxon>Staphylococcus</taxon>
    </lineage>
</organism>
<evidence type="ECO:0000313" key="5">
    <source>
        <dbReference type="EMBL" id="SUM88814.1"/>
    </source>
</evidence>